<evidence type="ECO:0000313" key="2">
    <source>
        <dbReference type="EMBL" id="CAG6779823.1"/>
    </source>
</evidence>
<keyword evidence="1" id="KW-0472">Membrane</keyword>
<dbReference type="EMBL" id="HBUF01615621">
    <property type="protein sequence ID" value="CAG6779823.1"/>
    <property type="molecule type" value="Transcribed_RNA"/>
</dbReference>
<keyword evidence="1" id="KW-0812">Transmembrane</keyword>
<feature type="transmembrane region" description="Helical" evidence="1">
    <location>
        <begin position="79"/>
        <end position="99"/>
    </location>
</feature>
<name>A0A8D9B718_9HEMI</name>
<keyword evidence="1" id="KW-1133">Transmembrane helix</keyword>
<accession>A0A8D9B718</accession>
<sequence length="100" mass="11534">MVLIVGLMDARARSTYWFKTMALFVRDQWLGIGPSHHPLVVLPTDLSGSARITSHQLFGHFYQLIQTGKRHFKRVDKEVFPVPIINGFWLTMAVFLSFML</sequence>
<reference evidence="2" key="1">
    <citation type="submission" date="2021-05" db="EMBL/GenBank/DDBJ databases">
        <authorList>
            <person name="Alioto T."/>
            <person name="Alioto T."/>
            <person name="Gomez Garrido J."/>
        </authorList>
    </citation>
    <scope>NUCLEOTIDE SEQUENCE</scope>
</reference>
<proteinExistence type="predicted"/>
<organism evidence="2">
    <name type="scientific">Cacopsylla melanoneura</name>
    <dbReference type="NCBI Taxonomy" id="428564"/>
    <lineage>
        <taxon>Eukaryota</taxon>
        <taxon>Metazoa</taxon>
        <taxon>Ecdysozoa</taxon>
        <taxon>Arthropoda</taxon>
        <taxon>Hexapoda</taxon>
        <taxon>Insecta</taxon>
        <taxon>Pterygota</taxon>
        <taxon>Neoptera</taxon>
        <taxon>Paraneoptera</taxon>
        <taxon>Hemiptera</taxon>
        <taxon>Sternorrhyncha</taxon>
        <taxon>Psylloidea</taxon>
        <taxon>Psyllidae</taxon>
        <taxon>Psyllinae</taxon>
        <taxon>Cacopsylla</taxon>
    </lineage>
</organism>
<dbReference type="AlphaFoldDB" id="A0A8D9B718"/>
<protein>
    <submittedName>
        <fullName evidence="2">Uncharacterized protein</fullName>
    </submittedName>
</protein>
<evidence type="ECO:0000256" key="1">
    <source>
        <dbReference type="SAM" id="Phobius"/>
    </source>
</evidence>